<name>A0A514A024_9CAUD</name>
<protein>
    <submittedName>
        <fullName evidence="2">Uncharacterized protein</fullName>
    </submittedName>
</protein>
<evidence type="ECO:0000313" key="3">
    <source>
        <dbReference type="Proteomes" id="UP000319466"/>
    </source>
</evidence>
<feature type="transmembrane region" description="Helical" evidence="1">
    <location>
        <begin position="23"/>
        <end position="43"/>
    </location>
</feature>
<evidence type="ECO:0000313" key="2">
    <source>
        <dbReference type="EMBL" id="QDH46629.1"/>
    </source>
</evidence>
<gene>
    <name evidence="2" type="ORF">LAh6_152</name>
</gene>
<keyword evidence="3" id="KW-1185">Reference proteome</keyword>
<keyword evidence="1" id="KW-1133">Transmembrane helix</keyword>
<keyword evidence="1" id="KW-0472">Membrane</keyword>
<dbReference type="Proteomes" id="UP000319466">
    <property type="component" value="Segment"/>
</dbReference>
<proteinExistence type="predicted"/>
<dbReference type="EMBL" id="MK838112">
    <property type="protein sequence ID" value="QDH46629.1"/>
    <property type="molecule type" value="Genomic_DNA"/>
</dbReference>
<keyword evidence="1" id="KW-0812">Transmembrane</keyword>
<reference evidence="2 3" key="1">
    <citation type="submission" date="2019-04" db="EMBL/GenBank/DDBJ databases">
        <title>Novel bacteriophages capable of disrupting biofilms from clinical strains of Aeromonas hydrophila with intrinsic antibiotic resistance.</title>
        <authorList>
            <person name="Kabwe M."/>
            <person name="Brown T.L."/>
            <person name="Speirs L."/>
            <person name="Ku H."/>
            <person name="Leach M."/>
            <person name="Chan H.T."/>
            <person name="Petrovski S."/>
            <person name="Lock P."/>
            <person name="Tucci J."/>
        </authorList>
    </citation>
    <scope>NUCLEOTIDE SEQUENCE [LARGE SCALE GENOMIC DNA]</scope>
</reference>
<evidence type="ECO:0000256" key="1">
    <source>
        <dbReference type="SAM" id="Phobius"/>
    </source>
</evidence>
<organism evidence="2 3">
    <name type="scientific">Aeromonas phage LAh_6</name>
    <dbReference type="NCBI Taxonomy" id="2591030"/>
    <lineage>
        <taxon>Viruses</taxon>
        <taxon>Duplodnaviria</taxon>
        <taxon>Heunggongvirae</taxon>
        <taxon>Uroviricota</taxon>
        <taxon>Caudoviricetes</taxon>
        <taxon>Grimontviridae</taxon>
        <taxon>Lahexavirus</taxon>
        <taxon>Lahexavirus LAh6</taxon>
    </lineage>
</organism>
<accession>A0A514A024</accession>
<sequence length="46" mass="4933">MKALTVMSTALNSLGFVFVVEPVVSGFCALMVVASVTTFFCILEMK</sequence>